<feature type="transmembrane region" description="Helical" evidence="1">
    <location>
        <begin position="146"/>
        <end position="167"/>
    </location>
</feature>
<dbReference type="PANTHER" id="PTHR38934:SF6">
    <property type="entry name" value="CHROMOSOME UNDETERMINED SCAFFOLD_176, WHOLE GENOME SHOTGUN SEQUENCE"/>
    <property type="match status" value="1"/>
</dbReference>
<dbReference type="OrthoDB" id="323045at2759"/>
<protein>
    <submittedName>
        <fullName evidence="2">Uncharacterized protein</fullName>
    </submittedName>
</protein>
<organism evidence="2 3">
    <name type="scientific">Paramecium octaurelia</name>
    <dbReference type="NCBI Taxonomy" id="43137"/>
    <lineage>
        <taxon>Eukaryota</taxon>
        <taxon>Sar</taxon>
        <taxon>Alveolata</taxon>
        <taxon>Ciliophora</taxon>
        <taxon>Intramacronucleata</taxon>
        <taxon>Oligohymenophorea</taxon>
        <taxon>Peniculida</taxon>
        <taxon>Parameciidae</taxon>
        <taxon>Paramecium</taxon>
    </lineage>
</organism>
<evidence type="ECO:0000256" key="1">
    <source>
        <dbReference type="SAM" id="Phobius"/>
    </source>
</evidence>
<dbReference type="Proteomes" id="UP000683925">
    <property type="component" value="Unassembled WGS sequence"/>
</dbReference>
<feature type="transmembrane region" description="Helical" evidence="1">
    <location>
        <begin position="82"/>
        <end position="102"/>
    </location>
</feature>
<feature type="transmembrane region" description="Helical" evidence="1">
    <location>
        <begin position="6"/>
        <end position="31"/>
    </location>
</feature>
<dbReference type="PANTHER" id="PTHR38934">
    <property type="entry name" value="HYPHALLY REGULATED CELL WALL PROTEIN 1"/>
    <property type="match status" value="1"/>
</dbReference>
<name>A0A8S1YJQ1_PAROT</name>
<feature type="transmembrane region" description="Helical" evidence="1">
    <location>
        <begin position="114"/>
        <end position="134"/>
    </location>
</feature>
<keyword evidence="1" id="KW-0472">Membrane</keyword>
<accession>A0A8S1YJQ1</accession>
<sequence length="181" mass="20850">MIKKEFLVKILHFKAKILINLFLIMLFYSYLSKKGKVTKTLSVLVEGIDNNFRQGSKQYFTVLLIKKTLFIINLVLLQGLFAAQSLTTGCLSGVFACYIAIYKPLKNNYENMKIVSTELLILLNVILFSVYDIIKFNQDKNLAELLGWINVGGFTLILIFTLAIDIYKQLQNQYQKDKKVF</sequence>
<gene>
    <name evidence="2" type="ORF">POCTA_138.1.T1690001</name>
</gene>
<proteinExistence type="predicted"/>
<evidence type="ECO:0000313" key="3">
    <source>
        <dbReference type="Proteomes" id="UP000683925"/>
    </source>
</evidence>
<dbReference type="AlphaFoldDB" id="A0A8S1YJQ1"/>
<keyword evidence="1" id="KW-0812">Transmembrane</keyword>
<evidence type="ECO:0000313" key="2">
    <source>
        <dbReference type="EMBL" id="CAD8214080.1"/>
    </source>
</evidence>
<keyword evidence="3" id="KW-1185">Reference proteome</keyword>
<keyword evidence="1" id="KW-1133">Transmembrane helix</keyword>
<comment type="caution">
    <text evidence="2">The sequence shown here is derived from an EMBL/GenBank/DDBJ whole genome shotgun (WGS) entry which is preliminary data.</text>
</comment>
<dbReference type="EMBL" id="CAJJDP010000172">
    <property type="protein sequence ID" value="CAD8214080.1"/>
    <property type="molecule type" value="Genomic_DNA"/>
</dbReference>
<reference evidence="2" key="1">
    <citation type="submission" date="2021-01" db="EMBL/GenBank/DDBJ databases">
        <authorList>
            <consortium name="Genoscope - CEA"/>
            <person name="William W."/>
        </authorList>
    </citation>
    <scope>NUCLEOTIDE SEQUENCE</scope>
</reference>
<feature type="transmembrane region" description="Helical" evidence="1">
    <location>
        <begin position="59"/>
        <end position="76"/>
    </location>
</feature>